<keyword evidence="4" id="KW-0997">Cell inner membrane</keyword>
<dbReference type="PROSITE" id="PS50928">
    <property type="entry name" value="ABC_TM1"/>
    <property type="match status" value="2"/>
</dbReference>
<keyword evidence="7 8" id="KW-0472">Membrane</keyword>
<dbReference type="RefSeq" id="WP_043681419.1">
    <property type="nucleotide sequence ID" value="NZ_HG916765.1"/>
</dbReference>
<dbReference type="PATRIC" id="fig|1437824.5.peg.1404"/>
<evidence type="ECO:0000256" key="2">
    <source>
        <dbReference type="ARBA" id="ARBA00022448"/>
    </source>
</evidence>
<feature type="transmembrane region" description="Helical" evidence="8">
    <location>
        <begin position="429"/>
        <end position="447"/>
    </location>
</feature>
<dbReference type="CDD" id="cd06261">
    <property type="entry name" value="TM_PBP2"/>
    <property type="match status" value="2"/>
</dbReference>
<feature type="transmembrane region" description="Helical" evidence="8">
    <location>
        <begin position="403"/>
        <end position="423"/>
    </location>
</feature>
<dbReference type="PANTHER" id="PTHR43357:SF4">
    <property type="entry name" value="INNER MEMBRANE ABC TRANSPORTER PERMEASE PROTEIN YDCV"/>
    <property type="match status" value="1"/>
</dbReference>
<feature type="transmembrane region" description="Helical" evidence="8">
    <location>
        <begin position="255"/>
        <end position="276"/>
    </location>
</feature>
<reference evidence="10 11" key="1">
    <citation type="journal article" date="2014" name="BMC Microbiol.">
        <title>The oxygen-independent metabolism of cyclic monoterpenes in Castellaniella defragrans 65Phen.</title>
        <authorList>
            <person name="Petasch J."/>
            <person name="Disch E.M."/>
            <person name="Markert S."/>
            <person name="Becher D."/>
            <person name="Schweder T."/>
            <person name="Huttel B."/>
            <person name="Reinhardt R."/>
            <person name="Harder J."/>
        </authorList>
    </citation>
    <scope>NUCLEOTIDE SEQUENCE [LARGE SCALE GENOMIC DNA]</scope>
    <source>
        <strain evidence="10">65Phen</strain>
    </source>
</reference>
<dbReference type="GO" id="GO:0055085">
    <property type="term" value="P:transmembrane transport"/>
    <property type="evidence" value="ECO:0007669"/>
    <property type="project" value="InterPro"/>
</dbReference>
<dbReference type="InterPro" id="IPR000515">
    <property type="entry name" value="MetI-like"/>
</dbReference>
<dbReference type="Gene3D" id="1.10.3720.10">
    <property type="entry name" value="MetI-like"/>
    <property type="match status" value="2"/>
</dbReference>
<keyword evidence="5 8" id="KW-0812">Transmembrane</keyword>
<evidence type="ECO:0000256" key="8">
    <source>
        <dbReference type="RuleBase" id="RU363032"/>
    </source>
</evidence>
<dbReference type="GO" id="GO:0005886">
    <property type="term" value="C:plasma membrane"/>
    <property type="evidence" value="ECO:0007669"/>
    <property type="project" value="UniProtKB-SubCell"/>
</dbReference>
<evidence type="ECO:0000256" key="7">
    <source>
        <dbReference type="ARBA" id="ARBA00023136"/>
    </source>
</evidence>
<evidence type="ECO:0000256" key="1">
    <source>
        <dbReference type="ARBA" id="ARBA00004429"/>
    </source>
</evidence>
<feature type="transmembrane region" description="Helical" evidence="8">
    <location>
        <begin position="308"/>
        <end position="329"/>
    </location>
</feature>
<feature type="transmembrane region" description="Helical" evidence="8">
    <location>
        <begin position="481"/>
        <end position="502"/>
    </location>
</feature>
<evidence type="ECO:0000256" key="5">
    <source>
        <dbReference type="ARBA" id="ARBA00022692"/>
    </source>
</evidence>
<keyword evidence="6 8" id="KW-1133">Transmembrane helix</keyword>
<feature type="domain" description="ABC transmembrane type-1" evidence="9">
    <location>
        <begin position="365"/>
        <end position="553"/>
    </location>
</feature>
<gene>
    <name evidence="10" type="ORF">BN940_07106</name>
</gene>
<dbReference type="STRING" id="1437824.BN940_07106"/>
<feature type="domain" description="ABC transmembrane type-1" evidence="9">
    <location>
        <begin position="66"/>
        <end position="276"/>
    </location>
</feature>
<dbReference type="KEGG" id="cdn:BN940_07106"/>
<dbReference type="Proteomes" id="UP000019805">
    <property type="component" value="Chromosome"/>
</dbReference>
<dbReference type="PANTHER" id="PTHR43357">
    <property type="entry name" value="INNER MEMBRANE ABC TRANSPORTER PERMEASE PROTEIN YDCV"/>
    <property type="match status" value="1"/>
</dbReference>
<comment type="similarity">
    <text evidence="8">Belongs to the binding-protein-dependent transport system permease family.</text>
</comment>
<dbReference type="EMBL" id="HG916765">
    <property type="protein sequence ID" value="CDM23888.1"/>
    <property type="molecule type" value="Genomic_DNA"/>
</dbReference>
<evidence type="ECO:0000313" key="11">
    <source>
        <dbReference type="Proteomes" id="UP000019805"/>
    </source>
</evidence>
<dbReference type="eggNOG" id="COG1178">
    <property type="taxonomic scope" value="Bacteria"/>
</dbReference>
<sequence>MARFASRSQSSRPLSWTLIILVGFLTLCPVLMLLLGSLSQGLTAFGQFTLSKYVRAYTDPYLWDVTLNTAVFVLGSSLLATLLALFLAYLNTRTDIPAKPLFTVLSIVPMMIPHLLFSASWALLLNPSNGLLNQALQGLFGLESAPFDVYSLWGMTLVEGLLNMPVAYLIIAPAMAAFDPSLEEAARVSGSGWTRTLLRVTLPVLRPAILAAVVLGIVRSLASYAVPRVLGTPGRVDVLATYLYDMISTGFAPDYGQAAAVGMSVLSASIALIVLYRALTAEGEKYVTVSARGFRPGVVELGPLRGPLGLAVGLLCLLMIVLPVLVLLYTSLVPYVMPPGPQAFAAMDLRHWSAVFHEPGALLALRNSLFLAVVGATLGVALSLGVAYVVVKTRGPLATLLETLSFLSFSFPGIVIGIGFMWFFVQTPLYSTLAALLLAYVAAYLPYGVRPLASAFVQIHGHLEESSLVCGAGRLTTLRRIVIPLLVPGIVSAWILMATMFLRELTVSVVLSRPGTEVLAIQILSYADDGLWGKLSALGLFMIVLSTVLVLCAQAAGRAFRRRQGL</sequence>
<keyword evidence="3" id="KW-1003">Cell membrane</keyword>
<feature type="transmembrane region" description="Helical" evidence="8">
    <location>
        <begin position="65"/>
        <end position="89"/>
    </location>
</feature>
<organism evidence="10 11">
    <name type="scientific">Castellaniella defragrans (strain DSM 12143 / CCUG 39792 / 65Phen)</name>
    <name type="common">Alcaligenes defragrans</name>
    <dbReference type="NCBI Taxonomy" id="1437824"/>
    <lineage>
        <taxon>Bacteria</taxon>
        <taxon>Pseudomonadati</taxon>
        <taxon>Pseudomonadota</taxon>
        <taxon>Betaproteobacteria</taxon>
        <taxon>Burkholderiales</taxon>
        <taxon>Alcaligenaceae</taxon>
        <taxon>Castellaniella</taxon>
    </lineage>
</organism>
<evidence type="ECO:0000259" key="9">
    <source>
        <dbReference type="PROSITE" id="PS50928"/>
    </source>
</evidence>
<feature type="transmembrane region" description="Helical" evidence="8">
    <location>
        <begin position="101"/>
        <end position="124"/>
    </location>
</feature>
<dbReference type="OrthoDB" id="9807047at2"/>
<feature type="transmembrane region" description="Helical" evidence="8">
    <location>
        <begin position="535"/>
        <end position="556"/>
    </location>
</feature>
<dbReference type="InterPro" id="IPR035906">
    <property type="entry name" value="MetI-like_sf"/>
</dbReference>
<evidence type="ECO:0000256" key="6">
    <source>
        <dbReference type="ARBA" id="ARBA00022989"/>
    </source>
</evidence>
<dbReference type="Pfam" id="PF00528">
    <property type="entry name" value="BPD_transp_1"/>
    <property type="match status" value="2"/>
</dbReference>
<feature type="transmembrane region" description="Helical" evidence="8">
    <location>
        <begin position="204"/>
        <end position="226"/>
    </location>
</feature>
<keyword evidence="11" id="KW-1185">Reference proteome</keyword>
<name>W8WVX3_CASD6</name>
<dbReference type="HOGENOM" id="CLU_021838_2_1_4"/>
<evidence type="ECO:0000313" key="10">
    <source>
        <dbReference type="EMBL" id="CDM23888.1"/>
    </source>
</evidence>
<proteinExistence type="inferred from homology"/>
<dbReference type="AlphaFoldDB" id="W8WVX3"/>
<feature type="transmembrane region" description="Helical" evidence="8">
    <location>
        <begin position="369"/>
        <end position="391"/>
    </location>
</feature>
<evidence type="ECO:0000256" key="4">
    <source>
        <dbReference type="ARBA" id="ARBA00022519"/>
    </source>
</evidence>
<keyword evidence="2 8" id="KW-0813">Transport</keyword>
<accession>W8WVX3</accession>
<feature type="transmembrane region" description="Helical" evidence="8">
    <location>
        <begin position="150"/>
        <end position="171"/>
    </location>
</feature>
<evidence type="ECO:0000256" key="3">
    <source>
        <dbReference type="ARBA" id="ARBA00022475"/>
    </source>
</evidence>
<comment type="subcellular location">
    <subcellularLocation>
        <location evidence="1">Cell inner membrane</location>
        <topology evidence="1">Multi-pass membrane protein</topology>
    </subcellularLocation>
    <subcellularLocation>
        <location evidence="8">Cell membrane</location>
        <topology evidence="8">Multi-pass membrane protein</topology>
    </subcellularLocation>
</comment>
<protein>
    <submittedName>
        <fullName evidence="10">Putative iron(III)-transport system permease</fullName>
    </submittedName>
</protein>
<dbReference type="SUPFAM" id="SSF161098">
    <property type="entry name" value="MetI-like"/>
    <property type="match status" value="2"/>
</dbReference>